<dbReference type="PROSITE" id="PS01124">
    <property type="entry name" value="HTH_ARAC_FAMILY_2"/>
    <property type="match status" value="1"/>
</dbReference>
<keyword evidence="3" id="KW-0804">Transcription</keyword>
<organism evidence="5 6">
    <name type="scientific">Roseburia porci</name>
    <dbReference type="NCBI Taxonomy" id="2605790"/>
    <lineage>
        <taxon>Bacteria</taxon>
        <taxon>Bacillati</taxon>
        <taxon>Bacillota</taxon>
        <taxon>Clostridia</taxon>
        <taxon>Lachnospirales</taxon>
        <taxon>Lachnospiraceae</taxon>
        <taxon>Roseburia</taxon>
    </lineage>
</organism>
<dbReference type="SUPFAM" id="SSF51215">
    <property type="entry name" value="Regulatory protein AraC"/>
    <property type="match status" value="1"/>
</dbReference>
<dbReference type="PANTHER" id="PTHR43280:SF2">
    <property type="entry name" value="HTH-TYPE TRANSCRIPTIONAL REGULATOR EXSA"/>
    <property type="match status" value="1"/>
</dbReference>
<protein>
    <submittedName>
        <fullName evidence="5">AraC family transcriptional regulator</fullName>
    </submittedName>
</protein>
<sequence>MHWKKNWVQNFTFVMRHSFAEHLELHCLRMKNAKAVNKMLQRKEDKPRIFGCKTTRPLQFSVCGQLMSPAGFCHERRNFDVNVLIMVIEGTLYIDADHVQHAIGPGQYILLKAGEEHYGYRASEGKLLYLWAHFQTDQELETVEDEGEEYTYLFPETSHYSALGRTAQLFHQLMDLSLDDQLYTKDMSDYAMSLLLMELSQEYFRLKNSTKKVPSVVVSAAEWIKNHYYQPFDVMELASDLGYQADYLSSLFKRSMGISIVRYTNQIRIRTAKTLLSNYGVTIKEAAFSCGFSDEKYFMRVFKQLEGVTPAQYRKSFGRKNIN</sequence>
<dbReference type="Pfam" id="PF12833">
    <property type="entry name" value="HTH_18"/>
    <property type="match status" value="1"/>
</dbReference>
<evidence type="ECO:0000313" key="5">
    <source>
        <dbReference type="EMBL" id="MST75972.1"/>
    </source>
</evidence>
<dbReference type="Pfam" id="PF02311">
    <property type="entry name" value="AraC_binding"/>
    <property type="match status" value="1"/>
</dbReference>
<dbReference type="AlphaFoldDB" id="A0A6L5YVK4"/>
<feature type="domain" description="HTH araC/xylS-type" evidence="4">
    <location>
        <begin position="218"/>
        <end position="316"/>
    </location>
</feature>
<evidence type="ECO:0000259" key="4">
    <source>
        <dbReference type="PROSITE" id="PS01124"/>
    </source>
</evidence>
<dbReference type="InterPro" id="IPR003313">
    <property type="entry name" value="AraC-bd"/>
</dbReference>
<dbReference type="Gene3D" id="2.60.120.10">
    <property type="entry name" value="Jelly Rolls"/>
    <property type="match status" value="1"/>
</dbReference>
<dbReference type="PROSITE" id="PS00041">
    <property type="entry name" value="HTH_ARAC_FAMILY_1"/>
    <property type="match status" value="1"/>
</dbReference>
<dbReference type="InterPro" id="IPR018062">
    <property type="entry name" value="HTH_AraC-typ_CS"/>
</dbReference>
<dbReference type="InterPro" id="IPR020449">
    <property type="entry name" value="Tscrpt_reg_AraC-type_HTH"/>
</dbReference>
<evidence type="ECO:0000256" key="3">
    <source>
        <dbReference type="ARBA" id="ARBA00023163"/>
    </source>
</evidence>
<dbReference type="InterPro" id="IPR018060">
    <property type="entry name" value="HTH_AraC"/>
</dbReference>
<dbReference type="Proteomes" id="UP000474024">
    <property type="component" value="Unassembled WGS sequence"/>
</dbReference>
<dbReference type="EMBL" id="VUNI01000033">
    <property type="protein sequence ID" value="MST75972.1"/>
    <property type="molecule type" value="Genomic_DNA"/>
</dbReference>
<dbReference type="InterPro" id="IPR009057">
    <property type="entry name" value="Homeodomain-like_sf"/>
</dbReference>
<proteinExistence type="predicted"/>
<dbReference type="GO" id="GO:0003700">
    <property type="term" value="F:DNA-binding transcription factor activity"/>
    <property type="evidence" value="ECO:0007669"/>
    <property type="project" value="InterPro"/>
</dbReference>
<reference evidence="5 6" key="1">
    <citation type="submission" date="2019-08" db="EMBL/GenBank/DDBJ databases">
        <title>In-depth cultivation of the pig gut microbiome towards novel bacterial diversity and tailored functional studies.</title>
        <authorList>
            <person name="Wylensek D."/>
            <person name="Hitch T.C.A."/>
            <person name="Clavel T."/>
        </authorList>
    </citation>
    <scope>NUCLEOTIDE SEQUENCE [LARGE SCALE GENOMIC DNA]</scope>
    <source>
        <strain evidence="5 6">MUC/MUC-530-WT-4D</strain>
    </source>
</reference>
<name>A0A6L5YVK4_9FIRM</name>
<dbReference type="SUPFAM" id="SSF46689">
    <property type="entry name" value="Homeodomain-like"/>
    <property type="match status" value="2"/>
</dbReference>
<evidence type="ECO:0000313" key="6">
    <source>
        <dbReference type="Proteomes" id="UP000474024"/>
    </source>
</evidence>
<dbReference type="PANTHER" id="PTHR43280">
    <property type="entry name" value="ARAC-FAMILY TRANSCRIPTIONAL REGULATOR"/>
    <property type="match status" value="1"/>
</dbReference>
<dbReference type="InterPro" id="IPR037923">
    <property type="entry name" value="HTH-like"/>
</dbReference>
<evidence type="ECO:0000256" key="1">
    <source>
        <dbReference type="ARBA" id="ARBA00023015"/>
    </source>
</evidence>
<dbReference type="GO" id="GO:0043565">
    <property type="term" value="F:sequence-specific DNA binding"/>
    <property type="evidence" value="ECO:0007669"/>
    <property type="project" value="InterPro"/>
</dbReference>
<keyword evidence="6" id="KW-1185">Reference proteome</keyword>
<gene>
    <name evidence="5" type="ORF">FYJ75_13410</name>
</gene>
<dbReference type="PRINTS" id="PR00032">
    <property type="entry name" value="HTHARAC"/>
</dbReference>
<comment type="caution">
    <text evidence="5">The sequence shown here is derived from an EMBL/GenBank/DDBJ whole genome shotgun (WGS) entry which is preliminary data.</text>
</comment>
<dbReference type="InterPro" id="IPR014710">
    <property type="entry name" value="RmlC-like_jellyroll"/>
</dbReference>
<accession>A0A6L5YVK4</accession>
<evidence type="ECO:0000256" key="2">
    <source>
        <dbReference type="ARBA" id="ARBA00023125"/>
    </source>
</evidence>
<dbReference type="Gene3D" id="1.10.10.60">
    <property type="entry name" value="Homeodomain-like"/>
    <property type="match status" value="2"/>
</dbReference>
<dbReference type="SMART" id="SM00342">
    <property type="entry name" value="HTH_ARAC"/>
    <property type="match status" value="1"/>
</dbReference>
<keyword evidence="2" id="KW-0238">DNA-binding</keyword>
<keyword evidence="1" id="KW-0805">Transcription regulation</keyword>